<name>A0A4Q8KZP0_9STRE</name>
<protein>
    <submittedName>
        <fullName evidence="3">Transglutaminase</fullName>
    </submittedName>
</protein>
<accession>A0A4Q8KZP0</accession>
<dbReference type="PROSITE" id="PS51257">
    <property type="entry name" value="PROKAR_LIPOPROTEIN"/>
    <property type="match status" value="1"/>
</dbReference>
<evidence type="ECO:0000256" key="1">
    <source>
        <dbReference type="SAM" id="SignalP"/>
    </source>
</evidence>
<dbReference type="OrthoDB" id="9788327at2"/>
<comment type="caution">
    <text evidence="3">The sequence shown here is derived from an EMBL/GenBank/DDBJ whole genome shotgun (WGS) entry which is preliminary data.</text>
</comment>
<gene>
    <name evidence="3" type="ORF">EXW74_09310</name>
</gene>
<dbReference type="EMBL" id="SHGT01000088">
    <property type="protein sequence ID" value="TAA07395.1"/>
    <property type="molecule type" value="Genomic_DNA"/>
</dbReference>
<feature type="domain" description="Transglutaminase-like" evidence="2">
    <location>
        <begin position="198"/>
        <end position="258"/>
    </location>
</feature>
<keyword evidence="1" id="KW-0732">Signal</keyword>
<dbReference type="AlphaFoldDB" id="A0A4Q8KZP0"/>
<dbReference type="SUPFAM" id="SSF54001">
    <property type="entry name" value="Cysteine proteinases"/>
    <property type="match status" value="1"/>
</dbReference>
<feature type="signal peptide" evidence="1">
    <location>
        <begin position="1"/>
        <end position="20"/>
    </location>
</feature>
<dbReference type="InterPro" id="IPR002931">
    <property type="entry name" value="Transglutaminase-like"/>
</dbReference>
<dbReference type="Pfam" id="PF01841">
    <property type="entry name" value="Transglut_core"/>
    <property type="match status" value="1"/>
</dbReference>
<dbReference type="Gene3D" id="3.10.620.30">
    <property type="match status" value="1"/>
</dbReference>
<reference evidence="3 4" key="1">
    <citation type="submission" date="2019-02" db="EMBL/GenBank/DDBJ databases">
        <title>First genome of the species Streptococcus parasuis.</title>
        <authorList>
            <person name="Stevens M.J.A."/>
            <person name="Stephan R."/>
        </authorList>
    </citation>
    <scope>NUCLEOTIDE SEQUENCE [LARGE SCALE GENOMIC DNA]</scope>
    <source>
        <strain evidence="3 4">4253</strain>
    </source>
</reference>
<sequence length="405" mass="46837">MKKKSYLIILIILACTQLTGCSYFPQIEDFSKVISGEASQEAKVLENELQQMREEVADYFYYQQLDTDEERRVYLQLANGLRTFKQQITIDRVDDETYTRAFFSVANDFPEYYWMTDAMRDGIDYQDLSEPDYPLQVEEESEKIATLAQSIVSQAPKDHVYDTVKFFYEYIIQNTDYNLAALSDSQISWDNQSIKSVLLDNSSVCAGYSRTFQYLCKLAGIEAVYVSGKVTGTNGETIEHAWNLVKIDQHYYGVDSTWGDPVFEEAMGSQVQSTISYDYLCVPDSILYRNRVADVDLLSYWGTEYPYTERPLAYPSCTDNALNYYVQQGTYFENFDEELIVQTISNLYQAGQRRIACQFSNQAALNQMVEYAASGTNRLFEVLGWIETYQYLYNEQTLTFELVVE</sequence>
<dbReference type="InterPro" id="IPR038765">
    <property type="entry name" value="Papain-like_cys_pep_sf"/>
</dbReference>
<dbReference type="GO" id="GO:0005737">
    <property type="term" value="C:cytoplasm"/>
    <property type="evidence" value="ECO:0007669"/>
    <property type="project" value="TreeGrafter"/>
</dbReference>
<proteinExistence type="predicted"/>
<dbReference type="InterPro" id="IPR052557">
    <property type="entry name" value="CAP/Cytokinesis_protein"/>
</dbReference>
<dbReference type="RefSeq" id="WP_130555648.1">
    <property type="nucleotide sequence ID" value="NZ_SHGT01000088.1"/>
</dbReference>
<dbReference type="PANTHER" id="PTHR46333">
    <property type="entry name" value="CYTOKINESIS PROTEIN 3"/>
    <property type="match status" value="1"/>
</dbReference>
<evidence type="ECO:0000313" key="3">
    <source>
        <dbReference type="EMBL" id="TAA07395.1"/>
    </source>
</evidence>
<evidence type="ECO:0000313" key="4">
    <source>
        <dbReference type="Proteomes" id="UP000291525"/>
    </source>
</evidence>
<dbReference type="SMART" id="SM00460">
    <property type="entry name" value="TGc"/>
    <property type="match status" value="1"/>
</dbReference>
<dbReference type="Proteomes" id="UP000291525">
    <property type="component" value="Unassembled WGS sequence"/>
</dbReference>
<organism evidence="3 4">
    <name type="scientific">Streptococcus parasuis</name>
    <dbReference type="NCBI Taxonomy" id="1501662"/>
    <lineage>
        <taxon>Bacteria</taxon>
        <taxon>Bacillati</taxon>
        <taxon>Bacillota</taxon>
        <taxon>Bacilli</taxon>
        <taxon>Lactobacillales</taxon>
        <taxon>Streptococcaceae</taxon>
        <taxon>Streptococcus</taxon>
    </lineage>
</organism>
<dbReference type="PANTHER" id="PTHR46333:SF2">
    <property type="entry name" value="CYTOKINESIS PROTEIN 3"/>
    <property type="match status" value="1"/>
</dbReference>
<feature type="chain" id="PRO_5039606130" evidence="1">
    <location>
        <begin position="21"/>
        <end position="405"/>
    </location>
</feature>
<evidence type="ECO:0000259" key="2">
    <source>
        <dbReference type="SMART" id="SM00460"/>
    </source>
</evidence>